<evidence type="ECO:0000313" key="3">
    <source>
        <dbReference type="Proteomes" id="UP000015241"/>
    </source>
</evidence>
<dbReference type="eggNOG" id="ENOG502T2QY">
    <property type="taxonomic scope" value="Eukaryota"/>
</dbReference>
<dbReference type="EMBL" id="KE504368">
    <property type="protein sequence ID" value="EPS92741.1"/>
    <property type="molecule type" value="Genomic_DNA"/>
</dbReference>
<feature type="compositionally biased region" description="Basic and acidic residues" evidence="1">
    <location>
        <begin position="302"/>
        <end position="327"/>
    </location>
</feature>
<accession>S8DGU8</accession>
<feature type="region of interest" description="Disordered" evidence="1">
    <location>
        <begin position="880"/>
        <end position="915"/>
    </location>
</feature>
<evidence type="ECO:0000256" key="1">
    <source>
        <dbReference type="SAM" id="MobiDB-lite"/>
    </source>
</evidence>
<dbReference type="AlphaFoldDB" id="S8DGU8"/>
<dbReference type="HOGENOM" id="CLU_313304_0_0_1"/>
<gene>
    <name evidence="2" type="ORF">FOMPIDRAFT_1056596</name>
</gene>
<keyword evidence="3" id="KW-1185">Reference proteome</keyword>
<name>S8DGU8_FOMSC</name>
<dbReference type="InParanoid" id="S8DGU8"/>
<dbReference type="Proteomes" id="UP000015241">
    <property type="component" value="Unassembled WGS sequence"/>
</dbReference>
<feature type="region of interest" description="Disordered" evidence="1">
    <location>
        <begin position="292"/>
        <end position="347"/>
    </location>
</feature>
<proteinExistence type="predicted"/>
<organism evidence="2 3">
    <name type="scientific">Fomitopsis schrenkii</name>
    <name type="common">Brown rot fungus</name>
    <dbReference type="NCBI Taxonomy" id="2126942"/>
    <lineage>
        <taxon>Eukaryota</taxon>
        <taxon>Fungi</taxon>
        <taxon>Dikarya</taxon>
        <taxon>Basidiomycota</taxon>
        <taxon>Agaricomycotina</taxon>
        <taxon>Agaricomycetes</taxon>
        <taxon>Polyporales</taxon>
        <taxon>Fomitopsis</taxon>
    </lineage>
</organism>
<sequence length="935" mass="103787">MRHDTVVTTPNAKWMPEFPVAEPGRICTRVDGRWGPQEYSLWPQLYHPRVLHHACIPAKGARIDVVDYMFDDLWEPVSENDWAPDSACGVPELGFLSKTSLASLRTTARTIIFNYRQAGGGRREGQKKYGYHLCTMLEQALDRVSILPTWRSHAIALAAHIRRLCLELTRLILLFNVVQRRAEDPSFSAKGQALPVCGAFTADPATAQELFRLGIPVWFIQPLTKTIRVAEVVSFPTSVSTILSETLSQPRLYSGSGDMAGIVQHPGEWPFKMQEEALKALLELVLPTLPRDETESSASEEPQPKKAKLDNSSANRHDNTARPEKKSRPTHRGKRAPPRPPLKPAEAHPSLRYRAPVVCTVPAIWADALAAVGTLPAPPSSASYYWPPPFIFENAGAKVLRYIHNFVRIRGFCQQRLLDPSLAASPLRIAEWRDGLWGDYTIHELEGSSTSLMKQSKERQAIQQNVRRLFSRTAGLATYHQDQAPVFNNKTVSLDVVNDPVLRAQVVWEAHEVNWRCELRELDAHLTGSRAWPALARWERETSVSRVWTSEGTGLRLFPAWGVSLRASCAKWRCAPEPHWQLGGRTLVELPESIMDYDADRFRETMRGAVDFYVLASLGVNGAKTLGLVYGVCPLPAGMKCANHMKPATCQMSDADLKFVREAVAEMIPRAVLSGSKGEWRGVRHPPIATLILDVWVYVKDGAMPIRLPLICACHDEQVEVVFRQPITCAALGFSMADTNIKYERFHHGVGRFVTHPRPHEKLYVVRGEHLVYRAQDVVDCPGAKDLAAGRPFQPQLPAFLDHLRAQQATPNGRVATGSRGASSASPALSSTSVLADDFDISIASPARVLRSGLILPDTPSPSTSRKLTSALTNRQGVKANAPGKSVSLGVKRKRSEPKVQAQKRARARGRSPEAGDYGEVWEICSDNCLMSWDS</sequence>
<feature type="compositionally biased region" description="Basic residues" evidence="1">
    <location>
        <begin position="891"/>
        <end position="910"/>
    </location>
</feature>
<protein>
    <submittedName>
        <fullName evidence="2">Uncharacterized protein</fullName>
    </submittedName>
</protein>
<reference evidence="2 3" key="1">
    <citation type="journal article" date="2012" name="Science">
        <title>The Paleozoic origin of enzymatic lignin decomposition reconstructed from 31 fungal genomes.</title>
        <authorList>
            <person name="Floudas D."/>
            <person name="Binder M."/>
            <person name="Riley R."/>
            <person name="Barry K."/>
            <person name="Blanchette R.A."/>
            <person name="Henrissat B."/>
            <person name="Martinez A.T."/>
            <person name="Otillar R."/>
            <person name="Spatafora J.W."/>
            <person name="Yadav J.S."/>
            <person name="Aerts A."/>
            <person name="Benoit I."/>
            <person name="Boyd A."/>
            <person name="Carlson A."/>
            <person name="Copeland A."/>
            <person name="Coutinho P.M."/>
            <person name="de Vries R.P."/>
            <person name="Ferreira P."/>
            <person name="Findley K."/>
            <person name="Foster B."/>
            <person name="Gaskell J."/>
            <person name="Glotzer D."/>
            <person name="Gorecki P."/>
            <person name="Heitman J."/>
            <person name="Hesse C."/>
            <person name="Hori C."/>
            <person name="Igarashi K."/>
            <person name="Jurgens J.A."/>
            <person name="Kallen N."/>
            <person name="Kersten P."/>
            <person name="Kohler A."/>
            <person name="Kuees U."/>
            <person name="Kumar T.K.A."/>
            <person name="Kuo A."/>
            <person name="LaButti K."/>
            <person name="Larrondo L.F."/>
            <person name="Lindquist E."/>
            <person name="Ling A."/>
            <person name="Lombard V."/>
            <person name="Lucas S."/>
            <person name="Lundell T."/>
            <person name="Martin R."/>
            <person name="McLaughlin D.J."/>
            <person name="Morgenstern I."/>
            <person name="Morin E."/>
            <person name="Murat C."/>
            <person name="Nagy L.G."/>
            <person name="Nolan M."/>
            <person name="Ohm R.A."/>
            <person name="Patyshakuliyeva A."/>
            <person name="Rokas A."/>
            <person name="Ruiz-Duenas F.J."/>
            <person name="Sabat G."/>
            <person name="Salamov A."/>
            <person name="Samejima M."/>
            <person name="Schmutz J."/>
            <person name="Slot J.C."/>
            <person name="St John F."/>
            <person name="Stenlid J."/>
            <person name="Sun H."/>
            <person name="Sun S."/>
            <person name="Syed K."/>
            <person name="Tsang A."/>
            <person name="Wiebenga A."/>
            <person name="Young D."/>
            <person name="Pisabarro A."/>
            <person name="Eastwood D.C."/>
            <person name="Martin F."/>
            <person name="Cullen D."/>
            <person name="Grigoriev I.V."/>
            <person name="Hibbett D.S."/>
        </authorList>
    </citation>
    <scope>NUCLEOTIDE SEQUENCE</scope>
    <source>
        <strain evidence="3">FP-58527</strain>
    </source>
</reference>
<feature type="compositionally biased region" description="Basic residues" evidence="1">
    <location>
        <begin position="328"/>
        <end position="337"/>
    </location>
</feature>
<evidence type="ECO:0000313" key="2">
    <source>
        <dbReference type="EMBL" id="EPS92741.1"/>
    </source>
</evidence>